<evidence type="ECO:0000313" key="4">
    <source>
        <dbReference type="EMBL" id="DAE12123.1"/>
    </source>
</evidence>
<reference evidence="4" key="1">
    <citation type="journal article" date="2021" name="Proc. Natl. Acad. Sci. U.S.A.">
        <title>A Catalog of Tens of Thousands of Viruses from Human Metagenomes Reveals Hidden Associations with Chronic Diseases.</title>
        <authorList>
            <person name="Tisza M.J."/>
            <person name="Buck C.B."/>
        </authorList>
    </citation>
    <scope>NUCLEOTIDE SEQUENCE</scope>
    <source>
        <strain evidence="4">CtMOb8</strain>
    </source>
</reference>
<organism evidence="4">
    <name type="scientific">Siphoviridae sp. ctMOb8</name>
    <dbReference type="NCBI Taxonomy" id="2825460"/>
    <lineage>
        <taxon>Viruses</taxon>
        <taxon>Duplodnaviria</taxon>
        <taxon>Heunggongvirae</taxon>
        <taxon>Uroviricota</taxon>
        <taxon>Caudoviricetes</taxon>
    </lineage>
</organism>
<name>A0A8S5Q042_9CAUD</name>
<feature type="region of interest" description="Disordered" evidence="2">
    <location>
        <begin position="568"/>
        <end position="590"/>
    </location>
</feature>
<evidence type="ECO:0000259" key="3">
    <source>
        <dbReference type="Pfam" id="PF18847"/>
    </source>
</evidence>
<sequence>MKATFNKIAENLAKVFTDKAESAQYYSDNEQYICLCGWCGTMSPVSRPAYVKTFGKATTEEAEAKAREIIAEKEAARQRTKYAEHAREADNLEGVPAVGGFFWADNSGLKCDGGRGLFEELHALNYYTDAQNTPARLCCVGQIINVSEADFARPEFADELVTRHNLQGFARSEDVPEDDNDYYNDPEKLGTFYTVGALVVSPSGKYYLIDSEGYNYARYIYVPIEWPEMLADEVASVKAAENARKAEEERQAAEEKAQRLAKYRARCAKWSHLMRNVEKMEQEGNATARKIDNARKANILAMCAAAFPGVKFSVSVRRGWGADFELTWTDGPTVEEFNAKTDLDLFCSRRDTFNGCDDSTNVDFAEFAEFARLTMGSNGGDIKTSREMSDEARVKLLAQIFAAVPAADVTDKYGYYSNYTYTAKEAEAVAAALGVDVFDVFAFGYNDNAAALARRAWDKRSYTKPTTPEPTDPTPAKRRETREERNDTAAPAQDAAQTDDAPAEGLELVETAEGVAVVGDSRTTYRNRKAIKAHGARWNKEAQQWRACEPEAVARLRAWFGANNTPTAEEADTANESEQPGSNTAPTAEQIESSRKVAFSVIFAACEIGATEWNESGYYTGGTAEEWEDLEAVAPEAVTAWKEADQPLNRNACARLYGEGLTKEAQDAHTVASHRAKYCEEWRDELREIWAIYKDLTTTDSTTDNTTAKTGADATLCEAGEITDATTTDTAEDFAAVVAADRLELLRGAAADFDRLAQAGEHIAAVKARLSALFACGVDVADLVQCADYKADQRARQRAAVVLTADEFRTLYGFAPDEQPEECGKVWQFSRRTRNGIDYELHEIRELGGVYSIVLNVCELYPDGAAFPVSFNTYEKAAATLARFRPGVRMSAGPAV</sequence>
<keyword evidence="1" id="KW-0175">Coiled coil</keyword>
<feature type="compositionally biased region" description="Polar residues" evidence="2">
    <location>
        <begin position="576"/>
        <end position="590"/>
    </location>
</feature>
<feature type="compositionally biased region" description="Basic and acidic residues" evidence="2">
    <location>
        <begin position="475"/>
        <end position="487"/>
    </location>
</feature>
<dbReference type="EMBL" id="BK015544">
    <property type="protein sequence ID" value="DAE12123.1"/>
    <property type="molecule type" value="Genomic_DNA"/>
</dbReference>
<feature type="domain" description="Large polyvalent protein associated" evidence="3">
    <location>
        <begin position="298"/>
        <end position="361"/>
    </location>
</feature>
<proteinExistence type="predicted"/>
<feature type="compositionally biased region" description="Low complexity" evidence="2">
    <location>
        <begin position="488"/>
        <end position="500"/>
    </location>
</feature>
<dbReference type="InterPro" id="IPR041311">
    <property type="entry name" value="LPD29"/>
</dbReference>
<feature type="region of interest" description="Disordered" evidence="2">
    <location>
        <begin position="461"/>
        <end position="501"/>
    </location>
</feature>
<evidence type="ECO:0000256" key="1">
    <source>
        <dbReference type="SAM" id="Coils"/>
    </source>
</evidence>
<evidence type="ECO:0000256" key="2">
    <source>
        <dbReference type="SAM" id="MobiDB-lite"/>
    </source>
</evidence>
<accession>A0A8S5Q042</accession>
<dbReference type="Pfam" id="PF18847">
    <property type="entry name" value="LPD29"/>
    <property type="match status" value="1"/>
</dbReference>
<protein>
    <submittedName>
        <fullName evidence="4">Large polyvalent protein associated domain 29</fullName>
    </submittedName>
</protein>
<feature type="coiled-coil region" evidence="1">
    <location>
        <begin position="230"/>
        <end position="297"/>
    </location>
</feature>